<dbReference type="Gene3D" id="3.40.50.1820">
    <property type="entry name" value="alpha/beta hydrolase"/>
    <property type="match status" value="1"/>
</dbReference>
<evidence type="ECO:0000313" key="3">
    <source>
        <dbReference type="Proteomes" id="UP000180246"/>
    </source>
</evidence>
<feature type="repeat" description="TPR" evidence="1">
    <location>
        <begin position="286"/>
        <end position="319"/>
    </location>
</feature>
<sequence>MKTKIHSLLRPCESDTLVVILAPMNLPASQLPHYRNSEVINASKLLINPANSNFYLDCEAEVKELISSSLVVTQAKRLIICGSSMGGYGALLFGPQFEETVALFSYAPAFRLDHPYSRSALQMEIQHKGGAGSVTEGLTSTSADIHLFLPCFDHQDGANIADALALEGDYPNLAIHYLNCTHDINTHLPLPELVNSYLRTSRIPEDKIAPLRASLYDARIAASTYALYCREYGIAVDVEFEHYPTERTANWRYFYWKARNLAKMQKLWESIHNFIAAMEKGGHNVSEVQFCLANTYKDIGMIQAAVGHYREADRLSPNDPTILSAINNIIKQ</sequence>
<dbReference type="AlphaFoldDB" id="A0A1S2NCS5"/>
<proteinExistence type="predicted"/>
<accession>A0A1S2NCS5</accession>
<reference evidence="2 3" key="1">
    <citation type="submission" date="2014-10" db="EMBL/GenBank/DDBJ databases">
        <authorList>
            <person name="Seo M.-J."/>
            <person name="Seok Y.J."/>
            <person name="Cha I.-T."/>
        </authorList>
    </citation>
    <scope>NUCLEOTIDE SEQUENCE [LARGE SCALE GENOMIC DNA]</scope>
    <source>
        <strain evidence="2 3">NEU</strain>
    </source>
</reference>
<dbReference type="SUPFAM" id="SSF53474">
    <property type="entry name" value="alpha/beta-Hydrolases"/>
    <property type="match status" value="1"/>
</dbReference>
<dbReference type="SUPFAM" id="SSF48452">
    <property type="entry name" value="TPR-like"/>
    <property type="match status" value="1"/>
</dbReference>
<comment type="caution">
    <text evidence="2">The sequence shown here is derived from an EMBL/GenBank/DDBJ whole genome shotgun (WGS) entry which is preliminary data.</text>
</comment>
<dbReference type="PROSITE" id="PS50005">
    <property type="entry name" value="TPR"/>
    <property type="match status" value="1"/>
</dbReference>
<dbReference type="InterPro" id="IPR019734">
    <property type="entry name" value="TPR_rpt"/>
</dbReference>
<evidence type="ECO:0000313" key="2">
    <source>
        <dbReference type="EMBL" id="OIJ42623.1"/>
    </source>
</evidence>
<organism evidence="2 3">
    <name type="scientific">Massilia timonae</name>
    <dbReference type="NCBI Taxonomy" id="47229"/>
    <lineage>
        <taxon>Bacteria</taxon>
        <taxon>Pseudomonadati</taxon>
        <taxon>Pseudomonadota</taxon>
        <taxon>Betaproteobacteria</taxon>
        <taxon>Burkholderiales</taxon>
        <taxon>Oxalobacteraceae</taxon>
        <taxon>Telluria group</taxon>
        <taxon>Massilia</taxon>
    </lineage>
</organism>
<dbReference type="Proteomes" id="UP000180246">
    <property type="component" value="Unassembled WGS sequence"/>
</dbReference>
<name>A0A1S2NCS5_9BURK</name>
<dbReference type="EMBL" id="JRYB01000001">
    <property type="protein sequence ID" value="OIJ42623.1"/>
    <property type="molecule type" value="Genomic_DNA"/>
</dbReference>
<dbReference type="RefSeq" id="WP_143054508.1">
    <property type="nucleotide sequence ID" value="NZ_JRYB01000001.1"/>
</dbReference>
<protein>
    <submittedName>
        <fullName evidence="2">Uncharacterized protein</fullName>
    </submittedName>
</protein>
<dbReference type="InterPro" id="IPR011990">
    <property type="entry name" value="TPR-like_helical_dom_sf"/>
</dbReference>
<dbReference type="Gene3D" id="1.25.40.10">
    <property type="entry name" value="Tetratricopeptide repeat domain"/>
    <property type="match status" value="1"/>
</dbReference>
<gene>
    <name evidence="2" type="ORF">LO55_2459</name>
</gene>
<dbReference type="InterPro" id="IPR029058">
    <property type="entry name" value="AB_hydrolase_fold"/>
</dbReference>
<keyword evidence="1" id="KW-0802">TPR repeat</keyword>
<evidence type="ECO:0000256" key="1">
    <source>
        <dbReference type="PROSITE-ProRule" id="PRU00339"/>
    </source>
</evidence>